<dbReference type="Proteomes" id="UP001597380">
    <property type="component" value="Unassembled WGS sequence"/>
</dbReference>
<evidence type="ECO:0000259" key="9">
    <source>
        <dbReference type="Pfam" id="PF08241"/>
    </source>
</evidence>
<gene>
    <name evidence="8 10" type="primary">bioC</name>
    <name evidence="10" type="ORF">ACFSJ3_06900</name>
</gene>
<comment type="caution">
    <text evidence="10">The sequence shown here is derived from an EMBL/GenBank/DDBJ whole genome shotgun (WGS) entry which is preliminary data.</text>
</comment>
<evidence type="ECO:0000256" key="7">
    <source>
        <dbReference type="ARBA" id="ARBA00022756"/>
    </source>
</evidence>
<dbReference type="HAMAP" id="MF_00835">
    <property type="entry name" value="BioC"/>
    <property type="match status" value="1"/>
</dbReference>
<evidence type="ECO:0000313" key="11">
    <source>
        <dbReference type="Proteomes" id="UP001597380"/>
    </source>
</evidence>
<evidence type="ECO:0000256" key="4">
    <source>
        <dbReference type="ARBA" id="ARBA00022603"/>
    </source>
</evidence>
<dbReference type="GO" id="GO:0032259">
    <property type="term" value="P:methylation"/>
    <property type="evidence" value="ECO:0007669"/>
    <property type="project" value="UniProtKB-KW"/>
</dbReference>
<dbReference type="RefSeq" id="WP_345340223.1">
    <property type="nucleotide sequence ID" value="NZ_BAABLI010000014.1"/>
</dbReference>
<name>A0ABW4XJI6_9GAMM</name>
<proteinExistence type="inferred from homology"/>
<comment type="pathway">
    <text evidence="2 8">Cofactor biosynthesis; biotin biosynthesis.</text>
</comment>
<keyword evidence="5 8" id="KW-0808">Transferase</keyword>
<dbReference type="CDD" id="cd02440">
    <property type="entry name" value="AdoMet_MTases"/>
    <property type="match status" value="1"/>
</dbReference>
<evidence type="ECO:0000256" key="5">
    <source>
        <dbReference type="ARBA" id="ARBA00022679"/>
    </source>
</evidence>
<dbReference type="InterPro" id="IPR029063">
    <property type="entry name" value="SAM-dependent_MTases_sf"/>
</dbReference>
<feature type="domain" description="Methyltransferase type 11" evidence="9">
    <location>
        <begin position="58"/>
        <end position="150"/>
    </location>
</feature>
<dbReference type="InterPro" id="IPR013216">
    <property type="entry name" value="Methyltransf_11"/>
</dbReference>
<dbReference type="PANTHER" id="PTHR43861">
    <property type="entry name" value="TRANS-ACONITATE 2-METHYLTRANSFERASE-RELATED"/>
    <property type="match status" value="1"/>
</dbReference>
<keyword evidence="6 8" id="KW-0949">S-adenosyl-L-methionine</keyword>
<evidence type="ECO:0000256" key="1">
    <source>
        <dbReference type="ARBA" id="ARBA00000852"/>
    </source>
</evidence>
<comment type="similarity">
    <text evidence="8">Belongs to the methyltransferase superfamily.</text>
</comment>
<dbReference type="Pfam" id="PF08241">
    <property type="entry name" value="Methyltransf_11"/>
    <property type="match status" value="1"/>
</dbReference>
<dbReference type="NCBIfam" id="TIGR02072">
    <property type="entry name" value="BioC"/>
    <property type="match status" value="1"/>
</dbReference>
<dbReference type="InterPro" id="IPR011814">
    <property type="entry name" value="BioC"/>
</dbReference>
<reference evidence="11" key="1">
    <citation type="journal article" date="2019" name="Int. J. Syst. Evol. Microbiol.">
        <title>The Global Catalogue of Microorganisms (GCM) 10K type strain sequencing project: providing services to taxonomists for standard genome sequencing and annotation.</title>
        <authorList>
            <consortium name="The Broad Institute Genomics Platform"/>
            <consortium name="The Broad Institute Genome Sequencing Center for Infectious Disease"/>
            <person name="Wu L."/>
            <person name="Ma J."/>
        </authorList>
    </citation>
    <scope>NUCLEOTIDE SEQUENCE [LARGE SCALE GENOMIC DNA]</scope>
    <source>
        <strain evidence="11">CGMCC 1.10992</strain>
    </source>
</reference>
<accession>A0ABW4XJI6</accession>
<organism evidence="10 11">
    <name type="scientific">Corallincola platygyrae</name>
    <dbReference type="NCBI Taxonomy" id="1193278"/>
    <lineage>
        <taxon>Bacteria</taxon>
        <taxon>Pseudomonadati</taxon>
        <taxon>Pseudomonadota</taxon>
        <taxon>Gammaproteobacteria</taxon>
        <taxon>Alteromonadales</taxon>
        <taxon>Psychromonadaceae</taxon>
        <taxon>Corallincola</taxon>
    </lineage>
</organism>
<keyword evidence="11" id="KW-1185">Reference proteome</keyword>
<evidence type="ECO:0000256" key="6">
    <source>
        <dbReference type="ARBA" id="ARBA00022691"/>
    </source>
</evidence>
<dbReference type="SUPFAM" id="SSF53335">
    <property type="entry name" value="S-adenosyl-L-methionine-dependent methyltransferases"/>
    <property type="match status" value="1"/>
</dbReference>
<evidence type="ECO:0000313" key="10">
    <source>
        <dbReference type="EMBL" id="MFD2095707.1"/>
    </source>
</evidence>
<evidence type="ECO:0000256" key="3">
    <source>
        <dbReference type="ARBA" id="ARBA00012327"/>
    </source>
</evidence>
<evidence type="ECO:0000256" key="8">
    <source>
        <dbReference type="HAMAP-Rule" id="MF_00835"/>
    </source>
</evidence>
<protein>
    <recommendedName>
        <fullName evidence="3 8">Malonyl-[acyl-carrier protein] O-methyltransferase</fullName>
        <shortName evidence="8">Malonyl-ACP O-methyltransferase</shortName>
        <ecNumber evidence="3 8">2.1.1.197</ecNumber>
    </recommendedName>
    <alternativeName>
        <fullName evidence="8">Biotin synthesis protein BioC</fullName>
    </alternativeName>
</protein>
<sequence>MSAYSQLKHRIANQFGKAANSYDGAARLQRLTAELLWRELLREQPPQRCKVRPLGATLDLGCGTGLQLEALATQSDSVCAMDLSIDMLKFASRNIESQSVYWVRGDAEHLPFENNTFDTVFSNLMVQWCKNLDRVLAELYRVLKPGGKAVLSTLMQGSLSELSQAWKSVDNYQHVNQFISEQALRAEMANSEFSRHELIQRTLTLPYARLTGLTRELKKVGANVVTENARPTPLGKADLQRLLSAYETYRNNDGDLPATYQVGILVLERSDNGVKR</sequence>
<comment type="function">
    <text evidence="8">Converts the free carboxyl group of a malonyl-thioester to its methyl ester by transfer of a methyl group from S-adenosyl-L-methionine (SAM). It allows to synthesize pimeloyl-ACP via the fatty acid synthetic pathway.</text>
</comment>
<dbReference type="EMBL" id="JBHUHT010000009">
    <property type="protein sequence ID" value="MFD2095707.1"/>
    <property type="molecule type" value="Genomic_DNA"/>
</dbReference>
<dbReference type="GO" id="GO:0102130">
    <property type="term" value="F:malonyl-CoA methyltransferase activity"/>
    <property type="evidence" value="ECO:0007669"/>
    <property type="project" value="UniProtKB-EC"/>
</dbReference>
<keyword evidence="7 8" id="KW-0093">Biotin biosynthesis</keyword>
<comment type="catalytic activity">
    <reaction evidence="1 8">
        <text>malonyl-[ACP] + S-adenosyl-L-methionine = malonyl-[ACP] methyl ester + S-adenosyl-L-homocysteine</text>
        <dbReference type="Rhea" id="RHEA:17105"/>
        <dbReference type="Rhea" id="RHEA-COMP:9623"/>
        <dbReference type="Rhea" id="RHEA-COMP:9954"/>
        <dbReference type="ChEBI" id="CHEBI:57856"/>
        <dbReference type="ChEBI" id="CHEBI:59789"/>
        <dbReference type="ChEBI" id="CHEBI:78449"/>
        <dbReference type="ChEBI" id="CHEBI:78845"/>
        <dbReference type="EC" id="2.1.1.197"/>
    </reaction>
</comment>
<evidence type="ECO:0000256" key="2">
    <source>
        <dbReference type="ARBA" id="ARBA00004746"/>
    </source>
</evidence>
<dbReference type="Gene3D" id="3.40.50.150">
    <property type="entry name" value="Vaccinia Virus protein VP39"/>
    <property type="match status" value="1"/>
</dbReference>
<dbReference type="PANTHER" id="PTHR43861:SF1">
    <property type="entry name" value="TRANS-ACONITATE 2-METHYLTRANSFERASE"/>
    <property type="match status" value="1"/>
</dbReference>
<dbReference type="EC" id="2.1.1.197" evidence="3 8"/>
<keyword evidence="4 8" id="KW-0489">Methyltransferase</keyword>